<name>A0A174GPH3_9FIRM</name>
<reference evidence="1 2" key="1">
    <citation type="submission" date="2015-09" db="EMBL/GenBank/DDBJ databases">
        <authorList>
            <consortium name="Pathogen Informatics"/>
        </authorList>
    </citation>
    <scope>NUCLEOTIDE SEQUENCE [LARGE SCALE GENOMIC DNA]</scope>
    <source>
        <strain evidence="1 2">2789STDY5834876</strain>
    </source>
</reference>
<dbReference type="Proteomes" id="UP000095544">
    <property type="component" value="Unassembled WGS sequence"/>
</dbReference>
<protein>
    <submittedName>
        <fullName evidence="1">Uncharacterized conserved protein</fullName>
    </submittedName>
</protein>
<dbReference type="OrthoDB" id="9799608at2"/>
<dbReference type="Gene3D" id="3.30.70.100">
    <property type="match status" value="1"/>
</dbReference>
<dbReference type="GO" id="GO:0016857">
    <property type="term" value="F:racemase and epimerase activity, acting on carbohydrates and derivatives"/>
    <property type="evidence" value="ECO:0007669"/>
    <property type="project" value="InterPro"/>
</dbReference>
<evidence type="ECO:0000313" key="2">
    <source>
        <dbReference type="Proteomes" id="UP000095544"/>
    </source>
</evidence>
<dbReference type="InterPro" id="IPR011008">
    <property type="entry name" value="Dimeric_a/b-barrel"/>
</dbReference>
<sequence length="119" mass="13789">MKKYCIVNEIKPERLEDYVNAHLYPWDELLECLKAAGTKEEYIFMLGNKALVFVECEDMTTYTEKFGKSEVGKKWLEYVADFIEESPFADASGKARDDVNGLRKVFDLNQQLAGKFEEN</sequence>
<accession>A0A174GPH3</accession>
<dbReference type="AlphaFoldDB" id="A0A174GPH3"/>
<proteinExistence type="predicted"/>
<gene>
    <name evidence="1" type="ORF">ERS852491_02831</name>
</gene>
<evidence type="ECO:0000313" key="1">
    <source>
        <dbReference type="EMBL" id="CUO64333.1"/>
    </source>
</evidence>
<dbReference type="SUPFAM" id="SSF54909">
    <property type="entry name" value="Dimeric alpha+beta barrel"/>
    <property type="match status" value="1"/>
</dbReference>
<dbReference type="RefSeq" id="WP_055153753.1">
    <property type="nucleotide sequence ID" value="NZ_CYZU01000026.1"/>
</dbReference>
<dbReference type="STRING" id="39482.ERS852491_02831"/>
<dbReference type="InterPro" id="IPR008000">
    <property type="entry name" value="Rham/fucose_mutarotase"/>
</dbReference>
<dbReference type="EMBL" id="CYZU01000026">
    <property type="protein sequence ID" value="CUO64333.1"/>
    <property type="molecule type" value="Genomic_DNA"/>
</dbReference>
<organism evidence="1 2">
    <name type="scientific">Faecalicatena contorta</name>
    <dbReference type="NCBI Taxonomy" id="39482"/>
    <lineage>
        <taxon>Bacteria</taxon>
        <taxon>Bacillati</taxon>
        <taxon>Bacillota</taxon>
        <taxon>Clostridia</taxon>
        <taxon>Lachnospirales</taxon>
        <taxon>Lachnospiraceae</taxon>
        <taxon>Faecalicatena</taxon>
    </lineage>
</organism>
<dbReference type="Pfam" id="PF05336">
    <property type="entry name" value="rhaM"/>
    <property type="match status" value="1"/>
</dbReference>